<dbReference type="Pfam" id="PF16916">
    <property type="entry name" value="ZT_dimer"/>
    <property type="match status" value="1"/>
</dbReference>
<keyword evidence="2" id="KW-0864">Zinc transport</keyword>
<dbReference type="InterPro" id="IPR036837">
    <property type="entry name" value="Cation_efflux_CTD_sf"/>
</dbReference>
<dbReference type="InterPro" id="IPR050681">
    <property type="entry name" value="CDF/SLC30A"/>
</dbReference>
<dbReference type="InterPro" id="IPR027470">
    <property type="entry name" value="Cation_efflux_CTD"/>
</dbReference>
<dbReference type="PANTHER" id="PTHR11562:SF84">
    <property type="entry name" value="LD05335P"/>
    <property type="match status" value="1"/>
</dbReference>
<protein>
    <recommendedName>
        <fullName evidence="3">Cation efflux protein cytoplasmic domain-containing protein</fullName>
    </recommendedName>
</protein>
<dbReference type="PANTHER" id="PTHR11562">
    <property type="entry name" value="CATION EFFLUX PROTEIN/ ZINC TRANSPORTER"/>
    <property type="match status" value="1"/>
</dbReference>
<dbReference type="GO" id="GO:0010043">
    <property type="term" value="P:response to zinc ion"/>
    <property type="evidence" value="ECO:0007669"/>
    <property type="project" value="TreeGrafter"/>
</dbReference>
<dbReference type="EnsemblMetazoa" id="PPAI002986-RA">
    <property type="protein sequence ID" value="PPAI002986-PA"/>
    <property type="gene ID" value="PPAI002986"/>
</dbReference>
<dbReference type="VEuPathDB" id="VectorBase:PPAPM1_003788"/>
<organism evidence="4 5">
    <name type="scientific">Phlebotomus papatasi</name>
    <name type="common">Sandfly</name>
    <dbReference type="NCBI Taxonomy" id="29031"/>
    <lineage>
        <taxon>Eukaryota</taxon>
        <taxon>Metazoa</taxon>
        <taxon>Ecdysozoa</taxon>
        <taxon>Arthropoda</taxon>
        <taxon>Hexapoda</taxon>
        <taxon>Insecta</taxon>
        <taxon>Pterygota</taxon>
        <taxon>Neoptera</taxon>
        <taxon>Endopterygota</taxon>
        <taxon>Diptera</taxon>
        <taxon>Nematocera</taxon>
        <taxon>Psychodoidea</taxon>
        <taxon>Psychodidae</taxon>
        <taxon>Phlebotomus</taxon>
        <taxon>Phlebotomus</taxon>
    </lineage>
</organism>
<keyword evidence="5" id="KW-1185">Reference proteome</keyword>
<dbReference type="GO" id="GO:0005886">
    <property type="term" value="C:plasma membrane"/>
    <property type="evidence" value="ECO:0007669"/>
    <property type="project" value="TreeGrafter"/>
</dbReference>
<proteinExistence type="inferred from homology"/>
<dbReference type="GO" id="GO:0005385">
    <property type="term" value="F:zinc ion transmembrane transporter activity"/>
    <property type="evidence" value="ECO:0007669"/>
    <property type="project" value="TreeGrafter"/>
</dbReference>
<dbReference type="EMBL" id="AJVK01025816">
    <property type="status" value="NOT_ANNOTATED_CDS"/>
    <property type="molecule type" value="Genomic_DNA"/>
</dbReference>
<evidence type="ECO:0000256" key="2">
    <source>
        <dbReference type="ARBA" id="ARBA00022906"/>
    </source>
</evidence>
<keyword evidence="2" id="KW-0813">Transport</keyword>
<evidence type="ECO:0000259" key="3">
    <source>
        <dbReference type="Pfam" id="PF16916"/>
    </source>
</evidence>
<accession>A0A1B0D677</accession>
<dbReference type="AlphaFoldDB" id="A0A1B0D677"/>
<dbReference type="VEuPathDB" id="VectorBase:PPAI002986"/>
<dbReference type="SUPFAM" id="SSF160240">
    <property type="entry name" value="Cation efflux protein cytoplasmic domain-like"/>
    <property type="match status" value="1"/>
</dbReference>
<keyword evidence="2" id="KW-0862">Zinc</keyword>
<name>A0A1B0D677_PHLPP</name>
<feature type="domain" description="Cation efflux protein cytoplasmic" evidence="3">
    <location>
        <begin position="30"/>
        <end position="94"/>
    </location>
</feature>
<keyword evidence="2" id="KW-0406">Ion transport</keyword>
<sequence length="115" mass="13070">MFTTFHIIRDAVLVLLDAVPKNFSLTRLECEIFCLEGVKSVHHLNVWSISMDWHVMSVHLVIDHQADSDKVLKSVTSLAKNSFNIQHITCQIERTPGILESRSHNHIENGPDVTL</sequence>
<evidence type="ECO:0000313" key="4">
    <source>
        <dbReference type="EnsemblMetazoa" id="PPAI002986-PA"/>
    </source>
</evidence>
<comment type="similarity">
    <text evidence="1">Belongs to the cation diffusion facilitator (CDF) transporter (TC 2.A.4) family. SLC30A subfamily.</text>
</comment>
<evidence type="ECO:0000313" key="5">
    <source>
        <dbReference type="Proteomes" id="UP000092462"/>
    </source>
</evidence>
<evidence type="ECO:0000256" key="1">
    <source>
        <dbReference type="ARBA" id="ARBA00008873"/>
    </source>
</evidence>
<dbReference type="Proteomes" id="UP000092462">
    <property type="component" value="Unassembled WGS sequence"/>
</dbReference>
<reference evidence="4" key="1">
    <citation type="submission" date="2022-08" db="UniProtKB">
        <authorList>
            <consortium name="EnsemblMetazoa"/>
        </authorList>
    </citation>
    <scope>IDENTIFICATION</scope>
    <source>
        <strain evidence="4">Israel</strain>
    </source>
</reference>